<feature type="compositionally biased region" description="Polar residues" evidence="1">
    <location>
        <begin position="36"/>
        <end position="46"/>
    </location>
</feature>
<name>A0A3D4V7M8_9BACT</name>
<keyword evidence="2" id="KW-0732">Signal</keyword>
<feature type="region of interest" description="Disordered" evidence="1">
    <location>
        <begin position="23"/>
        <end position="50"/>
    </location>
</feature>
<reference evidence="3 4" key="1">
    <citation type="journal article" date="2018" name="Nat. Biotechnol.">
        <title>A standardized bacterial taxonomy based on genome phylogeny substantially revises the tree of life.</title>
        <authorList>
            <person name="Parks D.H."/>
            <person name="Chuvochina M."/>
            <person name="Waite D.W."/>
            <person name="Rinke C."/>
            <person name="Skarshewski A."/>
            <person name="Chaumeil P.A."/>
            <person name="Hugenholtz P."/>
        </authorList>
    </citation>
    <scope>NUCLEOTIDE SEQUENCE [LARGE SCALE GENOMIC DNA]</scope>
    <source>
        <strain evidence="3">UBA8844</strain>
    </source>
</reference>
<dbReference type="EMBL" id="DPIY01000006">
    <property type="protein sequence ID" value="HCT56834.1"/>
    <property type="molecule type" value="Genomic_DNA"/>
</dbReference>
<dbReference type="Proteomes" id="UP000264071">
    <property type="component" value="Unassembled WGS sequence"/>
</dbReference>
<gene>
    <name evidence="3" type="ORF">DGD08_06430</name>
</gene>
<sequence>MIRSTALATLFALCLLAVPRASEAQGPSKPQPGVNKGTNRQASATSKTDDASTLLGAWSGTATIPLGDSTIVVPVTYNFTQTNGALGGVAMVPGQGAGPIAKVVKDGNRLRFVVTAPENRLLEHDGTLSGASAAARVIEGMVNLDNKPIAKFRITPAKPAAPPR</sequence>
<evidence type="ECO:0000256" key="2">
    <source>
        <dbReference type="SAM" id="SignalP"/>
    </source>
</evidence>
<accession>A0A3D4V7M8</accession>
<evidence type="ECO:0000313" key="4">
    <source>
        <dbReference type="Proteomes" id="UP000264071"/>
    </source>
</evidence>
<proteinExistence type="predicted"/>
<evidence type="ECO:0008006" key="5">
    <source>
        <dbReference type="Google" id="ProtNLM"/>
    </source>
</evidence>
<evidence type="ECO:0000256" key="1">
    <source>
        <dbReference type="SAM" id="MobiDB-lite"/>
    </source>
</evidence>
<feature type="signal peptide" evidence="2">
    <location>
        <begin position="1"/>
        <end position="24"/>
    </location>
</feature>
<protein>
    <recommendedName>
        <fullName evidence="5">Lipocalin-like domain-containing protein</fullName>
    </recommendedName>
</protein>
<comment type="caution">
    <text evidence="3">The sequence shown here is derived from an EMBL/GenBank/DDBJ whole genome shotgun (WGS) entry which is preliminary data.</text>
</comment>
<dbReference type="AlphaFoldDB" id="A0A3D4V7M8"/>
<organism evidence="3 4">
    <name type="scientific">Gemmatimonas aurantiaca</name>
    <dbReference type="NCBI Taxonomy" id="173480"/>
    <lineage>
        <taxon>Bacteria</taxon>
        <taxon>Pseudomonadati</taxon>
        <taxon>Gemmatimonadota</taxon>
        <taxon>Gemmatimonadia</taxon>
        <taxon>Gemmatimonadales</taxon>
        <taxon>Gemmatimonadaceae</taxon>
        <taxon>Gemmatimonas</taxon>
    </lineage>
</organism>
<feature type="chain" id="PRO_5017668823" description="Lipocalin-like domain-containing protein" evidence="2">
    <location>
        <begin position="25"/>
        <end position="164"/>
    </location>
</feature>
<evidence type="ECO:0000313" key="3">
    <source>
        <dbReference type="EMBL" id="HCT56834.1"/>
    </source>
</evidence>